<protein>
    <submittedName>
        <fullName evidence="6">Epoxide hydrolase</fullName>
    </submittedName>
</protein>
<name>A0A1G4YTY6_9ACTN</name>
<dbReference type="RefSeq" id="WP_092806757.1">
    <property type="nucleotide sequence ID" value="NZ_FMUH01000006.1"/>
</dbReference>
<feature type="domain" description="Epoxide hydrolase N-terminal" evidence="5">
    <location>
        <begin position="7"/>
        <end position="110"/>
    </location>
</feature>
<dbReference type="PANTHER" id="PTHR21661:SF35">
    <property type="entry name" value="EPOXIDE HYDROLASE"/>
    <property type="match status" value="1"/>
</dbReference>
<comment type="similarity">
    <text evidence="1">Belongs to the peptidase S33 family.</text>
</comment>
<dbReference type="InterPro" id="IPR010497">
    <property type="entry name" value="Epoxide_hydro_N"/>
</dbReference>
<dbReference type="OrthoDB" id="4654311at2"/>
<dbReference type="STRING" id="1960309.SAMN03159343_3534"/>
<dbReference type="AlphaFoldDB" id="A0A1G4YTY6"/>
<dbReference type="GO" id="GO:0097176">
    <property type="term" value="P:epoxide metabolic process"/>
    <property type="evidence" value="ECO:0007669"/>
    <property type="project" value="TreeGrafter"/>
</dbReference>
<keyword evidence="7" id="KW-1185">Reference proteome</keyword>
<feature type="active site" description="Proton acceptor" evidence="4">
    <location>
        <position position="341"/>
    </location>
</feature>
<evidence type="ECO:0000313" key="6">
    <source>
        <dbReference type="EMBL" id="SCX56914.1"/>
    </source>
</evidence>
<evidence type="ECO:0000313" key="7">
    <source>
        <dbReference type="Proteomes" id="UP000198981"/>
    </source>
</evidence>
<dbReference type="GO" id="GO:0004301">
    <property type="term" value="F:epoxide hydrolase activity"/>
    <property type="evidence" value="ECO:0007669"/>
    <property type="project" value="TreeGrafter"/>
</dbReference>
<dbReference type="InterPro" id="IPR029058">
    <property type="entry name" value="AB_hydrolase_fold"/>
</dbReference>
<reference evidence="7" key="1">
    <citation type="submission" date="2016-10" db="EMBL/GenBank/DDBJ databases">
        <authorList>
            <person name="Varghese N."/>
            <person name="Submissions S."/>
        </authorList>
    </citation>
    <scope>NUCLEOTIDE SEQUENCE [LARGE SCALE GENOMIC DNA]</scope>
    <source>
        <strain evidence="7">DSM 45722</strain>
    </source>
</reference>
<evidence type="ECO:0000256" key="1">
    <source>
        <dbReference type="ARBA" id="ARBA00010088"/>
    </source>
</evidence>
<gene>
    <name evidence="6" type="ORF">SAMN03159343_3534</name>
</gene>
<evidence type="ECO:0000256" key="2">
    <source>
        <dbReference type="ARBA" id="ARBA00022797"/>
    </source>
</evidence>
<dbReference type="InterPro" id="IPR016292">
    <property type="entry name" value="Epoxide_hydrolase"/>
</dbReference>
<keyword evidence="3 6" id="KW-0378">Hydrolase</keyword>
<organism evidence="6 7">
    <name type="scientific">Klenkia marina</name>
    <dbReference type="NCBI Taxonomy" id="1960309"/>
    <lineage>
        <taxon>Bacteria</taxon>
        <taxon>Bacillati</taxon>
        <taxon>Actinomycetota</taxon>
        <taxon>Actinomycetes</taxon>
        <taxon>Geodermatophilales</taxon>
        <taxon>Geodermatophilaceae</taxon>
        <taxon>Klenkia</taxon>
    </lineage>
</organism>
<dbReference type="Pfam" id="PF06441">
    <property type="entry name" value="EHN"/>
    <property type="match status" value="1"/>
</dbReference>
<keyword evidence="2" id="KW-0058">Aromatic hydrocarbons catabolism</keyword>
<sequence length="370" mass="40469">MTDSDVVPFRVEVPQAEVDDLRLRLARTRWAPAQDLDGERGITQDEVRRLVEHWSGAWDWREHEAALNAFPQVATTIDGTRIHAVHVRAAREDAPVVVLLHGWPGSVVEFLRVIGPLSGTAHVVVPSLPGYGFSGPTPTGGWTSQRMAAAVAELMARLGYTRYVAHGGDWGSRVARDLAVVDPDHVAGIHVTMTNGLEPADGGDERAAERARRYAEELSGYFKTQATKPLSLAYGLTDSPVGQLAWIAERFRDWTDPASDVLGPQLLDLVLANVAVYWFTGTAGSSSQLYWERRAHPGDEWSTTVPTGVCVLPHDLRLPVRAAVEPAVNLVSWTELPRGGHFPGIEVPDLLVDELRRFLAQVWPGAPTDG</sequence>
<dbReference type="PANTHER" id="PTHR21661">
    <property type="entry name" value="EPOXIDE HYDROLASE 1-RELATED"/>
    <property type="match status" value="1"/>
</dbReference>
<accession>A0A1G4YTY6</accession>
<evidence type="ECO:0000256" key="4">
    <source>
        <dbReference type="PIRSR" id="PIRSR001112-1"/>
    </source>
</evidence>
<dbReference type="Proteomes" id="UP000198981">
    <property type="component" value="Unassembled WGS sequence"/>
</dbReference>
<dbReference type="SUPFAM" id="SSF53474">
    <property type="entry name" value="alpha/beta-Hydrolases"/>
    <property type="match status" value="1"/>
</dbReference>
<dbReference type="PRINTS" id="PR00412">
    <property type="entry name" value="EPOXHYDRLASE"/>
</dbReference>
<feature type="active site" description="Proton donor" evidence="4">
    <location>
        <position position="290"/>
    </location>
</feature>
<dbReference type="EMBL" id="FMUH01000006">
    <property type="protein sequence ID" value="SCX56914.1"/>
    <property type="molecule type" value="Genomic_DNA"/>
</dbReference>
<evidence type="ECO:0000256" key="3">
    <source>
        <dbReference type="ARBA" id="ARBA00022801"/>
    </source>
</evidence>
<dbReference type="PIRSF" id="PIRSF001112">
    <property type="entry name" value="Epoxide_hydrolase"/>
    <property type="match status" value="1"/>
</dbReference>
<evidence type="ECO:0000259" key="5">
    <source>
        <dbReference type="Pfam" id="PF06441"/>
    </source>
</evidence>
<proteinExistence type="inferred from homology"/>
<dbReference type="InterPro" id="IPR000639">
    <property type="entry name" value="Epox_hydrolase-like"/>
</dbReference>
<dbReference type="Gene3D" id="3.40.50.1820">
    <property type="entry name" value="alpha/beta hydrolase"/>
    <property type="match status" value="1"/>
</dbReference>
<feature type="active site" description="Nucleophile" evidence="4">
    <location>
        <position position="169"/>
    </location>
</feature>